<dbReference type="EMBL" id="LN879502">
    <property type="protein sequence ID" value="CUI16208.1"/>
    <property type="molecule type" value="Genomic_DNA"/>
</dbReference>
<dbReference type="GO" id="GO:0006508">
    <property type="term" value="P:proteolysis"/>
    <property type="evidence" value="ECO:0007669"/>
    <property type="project" value="UniProtKB-KW"/>
</dbReference>
<proteinExistence type="predicted"/>
<dbReference type="PANTHER" id="PTHR43016:SF13">
    <property type="entry name" value="PRESEQUENCE PROTEASE, MITOCHONDRIAL"/>
    <property type="match status" value="1"/>
</dbReference>
<accession>A0A0U5EQ05</accession>
<dbReference type="GO" id="GO:0046872">
    <property type="term" value="F:metal ion binding"/>
    <property type="evidence" value="ECO:0007669"/>
    <property type="project" value="InterPro"/>
</dbReference>
<dbReference type="InterPro" id="IPR011765">
    <property type="entry name" value="Pept_M16_N"/>
</dbReference>
<dbReference type="InterPro" id="IPR055130">
    <property type="entry name" value="PreP_C"/>
</dbReference>
<dbReference type="InterPro" id="IPR007863">
    <property type="entry name" value="Peptidase_M16_C"/>
</dbReference>
<name>A0A0U5EQ05_9BACT</name>
<dbReference type="KEGG" id="pnl:PNK_0580"/>
<dbReference type="Pfam" id="PF08367">
    <property type="entry name" value="M16C_assoc"/>
    <property type="match status" value="1"/>
</dbReference>
<gene>
    <name evidence="2" type="ORF">PNK_0580</name>
</gene>
<dbReference type="GO" id="GO:0008237">
    <property type="term" value="F:metallopeptidase activity"/>
    <property type="evidence" value="ECO:0007669"/>
    <property type="project" value="UniProtKB-KW"/>
</dbReference>
<dbReference type="SUPFAM" id="SSF63411">
    <property type="entry name" value="LuxS/MPP-like metallohydrolase"/>
    <property type="match status" value="4"/>
</dbReference>
<dbReference type="Pfam" id="PF22516">
    <property type="entry name" value="PreP_C"/>
    <property type="match status" value="1"/>
</dbReference>
<dbReference type="InterPro" id="IPR013578">
    <property type="entry name" value="Peptidase_M16C_assoc"/>
</dbReference>
<dbReference type="SMART" id="SM01264">
    <property type="entry name" value="M16C_associated"/>
    <property type="match status" value="1"/>
</dbReference>
<protein>
    <submittedName>
        <fullName evidence="2">Metalloprotease</fullName>
    </submittedName>
</protein>
<keyword evidence="3" id="KW-1185">Reference proteome</keyword>
<evidence type="ECO:0000313" key="3">
    <source>
        <dbReference type="Proteomes" id="UP000069902"/>
    </source>
</evidence>
<dbReference type="Pfam" id="PF00675">
    <property type="entry name" value="Peptidase_M16"/>
    <property type="match status" value="1"/>
</dbReference>
<evidence type="ECO:0000259" key="1">
    <source>
        <dbReference type="SMART" id="SM01264"/>
    </source>
</evidence>
<dbReference type="FunFam" id="3.30.830.10:FF:000034">
    <property type="entry name" value="presequence protease 1, chloroplastic/mitochondrial"/>
    <property type="match status" value="1"/>
</dbReference>
<dbReference type="AlphaFoldDB" id="A0A0U5EQ05"/>
<dbReference type="PANTHER" id="PTHR43016">
    <property type="entry name" value="PRESEQUENCE PROTEASE"/>
    <property type="match status" value="1"/>
</dbReference>
<feature type="domain" description="Peptidase M16C associated" evidence="1">
    <location>
        <begin position="473"/>
        <end position="722"/>
    </location>
</feature>
<keyword evidence="2" id="KW-0645">Protease</keyword>
<reference evidence="3" key="1">
    <citation type="submission" date="2015-09" db="EMBL/GenBank/DDBJ databases">
        <authorList>
            <person name="Bertelli C."/>
        </authorList>
    </citation>
    <scope>NUCLEOTIDE SEQUENCE [LARGE SCALE GENOMIC DNA]</scope>
    <source>
        <strain evidence="3">KNic</strain>
    </source>
</reference>
<dbReference type="InterPro" id="IPR011249">
    <property type="entry name" value="Metalloenz_LuxS/M16"/>
</dbReference>
<dbReference type="InParanoid" id="A0A0U5EQ05"/>
<organism evidence="2 3">
    <name type="scientific">Candidatus Protochlamydia naegleriophila</name>
    <dbReference type="NCBI Taxonomy" id="389348"/>
    <lineage>
        <taxon>Bacteria</taxon>
        <taxon>Pseudomonadati</taxon>
        <taxon>Chlamydiota</taxon>
        <taxon>Chlamydiia</taxon>
        <taxon>Parachlamydiales</taxon>
        <taxon>Parachlamydiaceae</taxon>
        <taxon>Candidatus Protochlamydia</taxon>
    </lineage>
</organism>
<keyword evidence="2" id="KW-0378">Hydrolase</keyword>
<dbReference type="Proteomes" id="UP000069902">
    <property type="component" value="Chromosome cPNK"/>
</dbReference>
<keyword evidence="2" id="KW-0482">Metalloprotease</keyword>
<dbReference type="STRING" id="389348.PNK_0580"/>
<dbReference type="Pfam" id="PF05193">
    <property type="entry name" value="Peptidase_M16_C"/>
    <property type="match status" value="1"/>
</dbReference>
<sequence length="991" mass="111749">MIAKPSRLNTVGQTYNHFKVTKAIEIPELQCFLRELIHEPSGARVMHIGNEDPENLFCLSFQTLPHNSNGVAHILEHTVLCGSKKFPVKDPFFAMNRRSLNTFMNALTGADFTCYPAASQVHKDFYNLLEVYLDAVFHPNIKELSFAQEGHRLEFSNPTDSSSLLEYKGIVYNEMKGALSSPSARLAEAINAGLFPDITYGVNSGGDPEAIPSLTYQELLEFYHTFYHPSRCLFFFYGNMPLEGHLDFIAAQTLNQTESTPPLPPIPFQPRFKEPRYLDLTYPIAPEEEITDKTLLAYGWLTCHILEQEDVLALNILEIILMDTDASPLKKVLLKSGWCKQANSFIDIELNEIPWGVILKGCNPERADDLEKLIKDTLREIARTGISIQTIENAIHQLEFYRSEITGDHAPFGLSLFMRSGLLKQHGAEPEQGLMIHSLFNQVRKRTLSDPHYFSHLIQKYLLDNPHFVRIVMRPDKTLGAKEAEQERYQLETIKASLSGQQIQALIEKAEMLSNFQKEQEEEDIEILPKVSLQDIPLTARDYPLHQEKVGHLTTFHYPVFTNDIVYADLIYDLPALSEEDLPYLRLLTVILTQVGCGNRDYAENLDYIQGHTGGIGAGISLNLQANNYNQFTPTFHLRGKALHRKASKLFPLMLDTITSAHVDNLARFKEILLKHFTGMESRLNQSALKYAINLSASALNTASKVANDLYGLNYYWKIRDIVKDLDKQGPYVLAKLQDIQQRVTCLENPHLVLSCNSATYDELKGHGFYGLKDIEMRPFNHWKGNFPLSPVPSQGRMIASPVAFIGKVFPTLSYTNPDAPALNIAAFLFDNLTLHARIREQGGAYGGGAVSNPMSGNFYFYSYRDPNVLSTFKAFQESIDTIIKGEFDDSDLEEAKFEMIQTLDSPISPGSRAELAYGWLREGKTLEVRQAFRTKLLSLTKEDVMGAVKRVITPQMDKGASVVFAGKELLEKANHELQEGGYSPLIIEGI</sequence>
<evidence type="ECO:0000313" key="2">
    <source>
        <dbReference type="EMBL" id="CUI16208.1"/>
    </source>
</evidence>
<dbReference type="Gene3D" id="3.30.830.10">
    <property type="entry name" value="Metalloenzyme, LuxS/M16 peptidase-like"/>
    <property type="match status" value="4"/>
</dbReference>
<dbReference type="PATRIC" id="fig|389348.3.peg.638"/>